<comment type="caution">
    <text evidence="4">The sequence shown here is derived from an EMBL/GenBank/DDBJ whole genome shotgun (WGS) entry which is preliminary data.</text>
</comment>
<dbReference type="HAMAP" id="MF_00528">
    <property type="entry name" value="Maf"/>
    <property type="match status" value="1"/>
</dbReference>
<comment type="subcellular location">
    <subcellularLocation>
        <location evidence="3">Cytoplasm</location>
    </subcellularLocation>
</comment>
<keyword evidence="3" id="KW-0546">Nucleotide metabolism</keyword>
<comment type="caution">
    <text evidence="3">Lacks conserved residue(s) required for the propagation of feature annotation.</text>
</comment>
<dbReference type="EMBL" id="BAABLM010000012">
    <property type="protein sequence ID" value="GAA4686927.1"/>
    <property type="molecule type" value="Genomic_DNA"/>
</dbReference>
<dbReference type="PANTHER" id="PTHR43213">
    <property type="entry name" value="BIFUNCTIONAL DTTP/UTP PYROPHOSPHATASE/METHYLTRANSFERASE PROTEIN-RELATED"/>
    <property type="match status" value="1"/>
</dbReference>
<sequence>MRDGGDVELDVLALKCSHASSLPHGTLVLMTVRLYLASTSPARLSLLRAAGIEPVLLAPGVDEDEAVAVEEGRLGRRLDAVETVALLARAKAEAVLGATVDGRPLDGFVLGGDSAFEIEGDVLGKPHEPATAFERWQQMIRVGSGVLHSGHHLIDHRGGRPGQGVTATASADLTFAPDITDAEIEAYVATGEPLKVAGAFTIDGLAAAFITEIVGTPSAVVGLSIPLLRRLLREHFDVEWHELWTTGHGLT</sequence>
<reference evidence="5" key="1">
    <citation type="journal article" date="2019" name="Int. J. Syst. Evol. Microbiol.">
        <title>The Global Catalogue of Microorganisms (GCM) 10K type strain sequencing project: providing services to taxonomists for standard genome sequencing and annotation.</title>
        <authorList>
            <consortium name="The Broad Institute Genomics Platform"/>
            <consortium name="The Broad Institute Genome Sequencing Center for Infectious Disease"/>
            <person name="Wu L."/>
            <person name="Ma J."/>
        </authorList>
    </citation>
    <scope>NUCLEOTIDE SEQUENCE [LARGE SCALE GENOMIC DNA]</scope>
    <source>
        <strain evidence="5">JCM 18956</strain>
    </source>
</reference>
<evidence type="ECO:0000256" key="3">
    <source>
        <dbReference type="HAMAP-Rule" id="MF_00528"/>
    </source>
</evidence>
<dbReference type="Proteomes" id="UP001501295">
    <property type="component" value="Unassembled WGS sequence"/>
</dbReference>
<comment type="catalytic activity">
    <reaction evidence="3">
        <text>a 2'-deoxyribonucleoside 5'-triphosphate + H2O = a 2'-deoxyribonucleoside 5'-phosphate + diphosphate + H(+)</text>
        <dbReference type="Rhea" id="RHEA:44644"/>
        <dbReference type="ChEBI" id="CHEBI:15377"/>
        <dbReference type="ChEBI" id="CHEBI:15378"/>
        <dbReference type="ChEBI" id="CHEBI:33019"/>
        <dbReference type="ChEBI" id="CHEBI:61560"/>
        <dbReference type="ChEBI" id="CHEBI:65317"/>
        <dbReference type="EC" id="3.6.1.9"/>
    </reaction>
</comment>
<dbReference type="Gene3D" id="3.90.950.10">
    <property type="match status" value="1"/>
</dbReference>
<keyword evidence="5" id="KW-1185">Reference proteome</keyword>
<comment type="similarity">
    <text evidence="3">Belongs to the Maf family.</text>
</comment>
<dbReference type="InterPro" id="IPR003697">
    <property type="entry name" value="Maf-like"/>
</dbReference>
<dbReference type="CDD" id="cd00555">
    <property type="entry name" value="Maf"/>
    <property type="match status" value="1"/>
</dbReference>
<evidence type="ECO:0000256" key="2">
    <source>
        <dbReference type="ARBA" id="ARBA00022801"/>
    </source>
</evidence>
<dbReference type="InterPro" id="IPR029001">
    <property type="entry name" value="ITPase-like_fam"/>
</dbReference>
<proteinExistence type="inferred from homology"/>
<gene>
    <name evidence="4" type="ORF">GCM10025780_37250</name>
</gene>
<protein>
    <recommendedName>
        <fullName evidence="3">Nucleoside triphosphate pyrophosphatase</fullName>
        <ecNumber evidence="3">3.6.1.9</ecNumber>
    </recommendedName>
    <alternativeName>
        <fullName evidence="3">Nucleotide pyrophosphatase</fullName>
        <shortName evidence="3">Nucleotide PPase</shortName>
    </alternativeName>
</protein>
<dbReference type="EC" id="3.6.1.9" evidence="3"/>
<keyword evidence="3" id="KW-0963">Cytoplasm</keyword>
<comment type="function">
    <text evidence="3">Nucleoside triphosphate pyrophosphatase. May have a dual role in cell division arrest and in preventing the incorporation of modified nucleotides into cellular nucleic acids.</text>
</comment>
<feature type="active site" description="Proton acceptor" evidence="3">
    <location>
        <position position="113"/>
    </location>
</feature>
<evidence type="ECO:0000313" key="5">
    <source>
        <dbReference type="Proteomes" id="UP001501295"/>
    </source>
</evidence>
<dbReference type="PANTHER" id="PTHR43213:SF5">
    <property type="entry name" value="BIFUNCTIONAL DTTP_UTP PYROPHOSPHATASE_METHYLTRANSFERASE PROTEIN-RELATED"/>
    <property type="match status" value="1"/>
</dbReference>
<organism evidence="4 5">
    <name type="scientific">Frondihabitans cladoniiphilus</name>
    <dbReference type="NCBI Taxonomy" id="715785"/>
    <lineage>
        <taxon>Bacteria</taxon>
        <taxon>Bacillati</taxon>
        <taxon>Actinomycetota</taxon>
        <taxon>Actinomycetes</taxon>
        <taxon>Micrococcales</taxon>
        <taxon>Microbacteriaceae</taxon>
        <taxon>Frondihabitans</taxon>
    </lineage>
</organism>
<dbReference type="Pfam" id="PF02545">
    <property type="entry name" value="Maf"/>
    <property type="match status" value="1"/>
</dbReference>
<comment type="catalytic activity">
    <reaction evidence="3">
        <text>a ribonucleoside 5'-triphosphate + H2O = a ribonucleoside 5'-phosphate + diphosphate + H(+)</text>
        <dbReference type="Rhea" id="RHEA:23996"/>
        <dbReference type="ChEBI" id="CHEBI:15377"/>
        <dbReference type="ChEBI" id="CHEBI:15378"/>
        <dbReference type="ChEBI" id="CHEBI:33019"/>
        <dbReference type="ChEBI" id="CHEBI:58043"/>
        <dbReference type="ChEBI" id="CHEBI:61557"/>
        <dbReference type="EC" id="3.6.1.9"/>
    </reaction>
</comment>
<accession>A0ABP8WCV0</accession>
<evidence type="ECO:0000313" key="4">
    <source>
        <dbReference type="EMBL" id="GAA4686927.1"/>
    </source>
</evidence>
<keyword evidence="2 3" id="KW-0378">Hydrolase</keyword>
<comment type="cofactor">
    <cofactor evidence="1 3">
        <name>a divalent metal cation</name>
        <dbReference type="ChEBI" id="CHEBI:60240"/>
    </cofactor>
</comment>
<evidence type="ECO:0000256" key="1">
    <source>
        <dbReference type="ARBA" id="ARBA00001968"/>
    </source>
</evidence>
<name>A0ABP8WCV0_9MICO</name>
<dbReference type="SUPFAM" id="SSF52972">
    <property type="entry name" value="ITPase-like"/>
    <property type="match status" value="1"/>
</dbReference>